<evidence type="ECO:0000313" key="3">
    <source>
        <dbReference type="Proteomes" id="UP001214854"/>
    </source>
</evidence>
<dbReference type="PANTHER" id="PTHR37953:SF1">
    <property type="entry name" value="UPF0127 PROTEIN MJ1496"/>
    <property type="match status" value="1"/>
</dbReference>
<dbReference type="EMBL" id="JAQQKX010000001">
    <property type="protein sequence ID" value="MDC7681777.1"/>
    <property type="molecule type" value="Genomic_DNA"/>
</dbReference>
<dbReference type="Pfam" id="PF02643">
    <property type="entry name" value="DUF192"/>
    <property type="match status" value="1"/>
</dbReference>
<proteinExistence type="predicted"/>
<dbReference type="InterPro" id="IPR038695">
    <property type="entry name" value="Saro_0823-like_sf"/>
</dbReference>
<keyword evidence="1" id="KW-0732">Signal</keyword>
<evidence type="ECO:0000313" key="2">
    <source>
        <dbReference type="EMBL" id="MDC7681777.1"/>
    </source>
</evidence>
<reference evidence="2 3" key="1">
    <citation type="submission" date="2023-01" db="EMBL/GenBank/DDBJ databases">
        <title>Novel species of the genus Asticcacaulis isolated from rivers.</title>
        <authorList>
            <person name="Lu H."/>
        </authorList>
    </citation>
    <scope>NUCLEOTIDE SEQUENCE [LARGE SCALE GENOMIC DNA]</scope>
    <source>
        <strain evidence="2 3">BYS171W</strain>
    </source>
</reference>
<gene>
    <name evidence="2" type="ORF">PQU92_00695</name>
</gene>
<organism evidence="2 3">
    <name type="scientific">Asticcacaulis aquaticus</name>
    <dbReference type="NCBI Taxonomy" id="2984212"/>
    <lineage>
        <taxon>Bacteria</taxon>
        <taxon>Pseudomonadati</taxon>
        <taxon>Pseudomonadota</taxon>
        <taxon>Alphaproteobacteria</taxon>
        <taxon>Caulobacterales</taxon>
        <taxon>Caulobacteraceae</taxon>
        <taxon>Asticcacaulis</taxon>
    </lineage>
</organism>
<accession>A0ABT5HNZ5</accession>
<sequence length="153" mass="16655">MRHVLRAGVLAVGLLISACAPAPASGKLEEVSVISAGATHRFRVEIADDDVEREKGLMNRAELKADHGMLFLFPSAAERTFWMHNTLIPLDIIYITPQGEVLSIQKNAVRMNDTPLPSYGAANVVLEIQGGLSDKLGIKPGDRIEHPVFETTQ</sequence>
<dbReference type="RefSeq" id="WP_272746298.1">
    <property type="nucleotide sequence ID" value="NZ_JAQQKX010000001.1"/>
</dbReference>
<dbReference type="Proteomes" id="UP001214854">
    <property type="component" value="Unassembled WGS sequence"/>
</dbReference>
<dbReference type="PANTHER" id="PTHR37953">
    <property type="entry name" value="UPF0127 PROTEIN MJ1496"/>
    <property type="match status" value="1"/>
</dbReference>
<dbReference type="InterPro" id="IPR003795">
    <property type="entry name" value="DUF192"/>
</dbReference>
<feature type="signal peptide" evidence="1">
    <location>
        <begin position="1"/>
        <end position="24"/>
    </location>
</feature>
<comment type="caution">
    <text evidence="2">The sequence shown here is derived from an EMBL/GenBank/DDBJ whole genome shotgun (WGS) entry which is preliminary data.</text>
</comment>
<name>A0ABT5HNZ5_9CAUL</name>
<protein>
    <submittedName>
        <fullName evidence="2">DUF192 domain-containing protein</fullName>
    </submittedName>
</protein>
<feature type="chain" id="PRO_5045840433" evidence="1">
    <location>
        <begin position="25"/>
        <end position="153"/>
    </location>
</feature>
<keyword evidence="3" id="KW-1185">Reference proteome</keyword>
<evidence type="ECO:0000256" key="1">
    <source>
        <dbReference type="SAM" id="SignalP"/>
    </source>
</evidence>
<dbReference type="PROSITE" id="PS51257">
    <property type="entry name" value="PROKAR_LIPOPROTEIN"/>
    <property type="match status" value="1"/>
</dbReference>
<dbReference type="Gene3D" id="2.60.120.1140">
    <property type="entry name" value="Protein of unknown function DUF192"/>
    <property type="match status" value="1"/>
</dbReference>